<feature type="transmembrane region" description="Helical" evidence="16">
    <location>
        <begin position="48"/>
        <end position="69"/>
    </location>
</feature>
<evidence type="ECO:0000256" key="11">
    <source>
        <dbReference type="ARBA" id="ARBA00023027"/>
    </source>
</evidence>
<reference evidence="17" key="1">
    <citation type="journal article" date="2015" name="PLoS ONE">
        <title>The Complete Mitochondrial Genome of the Geophilomorph Centipede Strigamia maritima.</title>
        <authorList>
            <person name="Robertson H.E."/>
            <person name="Lapraz F."/>
            <person name="Rhodes A.C."/>
            <person name="Telford M.J."/>
        </authorList>
    </citation>
    <scope>NUCLEOTIDE SEQUENCE</scope>
</reference>
<keyword evidence="8" id="KW-1278">Translocase</keyword>
<keyword evidence="9" id="KW-0249">Electron transport</keyword>
<dbReference type="InterPro" id="IPR050269">
    <property type="entry name" value="ComplexI_Subunit6"/>
</dbReference>
<dbReference type="EC" id="7.1.1.2" evidence="3"/>
<evidence type="ECO:0000256" key="1">
    <source>
        <dbReference type="ARBA" id="ARBA00004225"/>
    </source>
</evidence>
<name>A0A0C5APN5_STRMM</name>
<evidence type="ECO:0000256" key="10">
    <source>
        <dbReference type="ARBA" id="ARBA00022989"/>
    </source>
</evidence>
<evidence type="ECO:0000256" key="14">
    <source>
        <dbReference type="ARBA" id="ARBA00031019"/>
    </source>
</evidence>
<dbReference type="AlphaFoldDB" id="A0A0C5APN5"/>
<comment type="similarity">
    <text evidence="2">Belongs to the complex I subunit 6 family.</text>
</comment>
<sequence length="154" mass="17226">MNQIMTSTLMTSAMTTMFMSHPVAITISIIAQTIMTALMISIMYQTPWFSYILFLIFLGGMLILFSYITSLTANMTFKANTAPMVAPPAIMLWLLLTINLKADTINNQSTQLMINKLFHQDMKTTMILALFLLIILLIAVKITTAHKGPLQSKT</sequence>
<keyword evidence="6" id="KW-0679">Respiratory chain</keyword>
<keyword evidence="13 16" id="KW-0472">Membrane</keyword>
<accession>A0A0C5APN5</accession>
<evidence type="ECO:0000256" key="15">
    <source>
        <dbReference type="ARBA" id="ARBA00049551"/>
    </source>
</evidence>
<evidence type="ECO:0000256" key="16">
    <source>
        <dbReference type="SAM" id="Phobius"/>
    </source>
</evidence>
<feature type="transmembrane region" description="Helical" evidence="16">
    <location>
        <begin position="21"/>
        <end position="42"/>
    </location>
</feature>
<dbReference type="EMBL" id="KP173664">
    <property type="protein sequence ID" value="AJK90875.1"/>
    <property type="molecule type" value="Genomic_DNA"/>
</dbReference>
<organism evidence="17">
    <name type="scientific">Strigamia maritima</name>
    <name type="common">European centipede</name>
    <name type="synonym">Geophilus maritimus</name>
    <dbReference type="NCBI Taxonomy" id="126957"/>
    <lineage>
        <taxon>Eukaryota</taxon>
        <taxon>Metazoa</taxon>
        <taxon>Ecdysozoa</taxon>
        <taxon>Arthropoda</taxon>
        <taxon>Myriapoda</taxon>
        <taxon>Chilopoda</taxon>
        <taxon>Pleurostigmophora</taxon>
        <taxon>Geophilomorpha</taxon>
        <taxon>Linotaeniidae</taxon>
        <taxon>Strigamia</taxon>
    </lineage>
</organism>
<evidence type="ECO:0000256" key="6">
    <source>
        <dbReference type="ARBA" id="ARBA00022660"/>
    </source>
</evidence>
<gene>
    <name evidence="17" type="primary">nad6</name>
</gene>
<evidence type="ECO:0000256" key="5">
    <source>
        <dbReference type="ARBA" id="ARBA00022448"/>
    </source>
</evidence>
<geneLocation type="mitochondrion" evidence="17"/>
<evidence type="ECO:0000256" key="2">
    <source>
        <dbReference type="ARBA" id="ARBA00005698"/>
    </source>
</evidence>
<evidence type="ECO:0000256" key="7">
    <source>
        <dbReference type="ARBA" id="ARBA00022692"/>
    </source>
</evidence>
<evidence type="ECO:0000256" key="8">
    <source>
        <dbReference type="ARBA" id="ARBA00022967"/>
    </source>
</evidence>
<keyword evidence="10 16" id="KW-1133">Transmembrane helix</keyword>
<keyword evidence="11" id="KW-0520">NAD</keyword>
<evidence type="ECO:0000256" key="12">
    <source>
        <dbReference type="ARBA" id="ARBA00023128"/>
    </source>
</evidence>
<proteinExistence type="inferred from homology"/>
<keyword evidence="12 17" id="KW-0496">Mitochondrion</keyword>
<comment type="catalytic activity">
    <reaction evidence="15">
        <text>a ubiquinone + NADH + 5 H(+)(in) = a ubiquinol + NAD(+) + 4 H(+)(out)</text>
        <dbReference type="Rhea" id="RHEA:29091"/>
        <dbReference type="Rhea" id="RHEA-COMP:9565"/>
        <dbReference type="Rhea" id="RHEA-COMP:9566"/>
        <dbReference type="ChEBI" id="CHEBI:15378"/>
        <dbReference type="ChEBI" id="CHEBI:16389"/>
        <dbReference type="ChEBI" id="CHEBI:17976"/>
        <dbReference type="ChEBI" id="CHEBI:57540"/>
        <dbReference type="ChEBI" id="CHEBI:57945"/>
        <dbReference type="EC" id="7.1.1.2"/>
    </reaction>
</comment>
<comment type="subcellular location">
    <subcellularLocation>
        <location evidence="1">Mitochondrion membrane</location>
        <topology evidence="1">Multi-pass membrane protein</topology>
    </subcellularLocation>
</comment>
<dbReference type="PANTHER" id="PTHR11435:SF1">
    <property type="entry name" value="NADH-UBIQUINONE OXIDOREDUCTASE CHAIN 6"/>
    <property type="match status" value="1"/>
</dbReference>
<evidence type="ECO:0000313" key="17">
    <source>
        <dbReference type="EMBL" id="AJK90875.1"/>
    </source>
</evidence>
<evidence type="ECO:0000256" key="13">
    <source>
        <dbReference type="ARBA" id="ARBA00023136"/>
    </source>
</evidence>
<feature type="transmembrane region" description="Helical" evidence="16">
    <location>
        <begin position="122"/>
        <end position="143"/>
    </location>
</feature>
<keyword evidence="7 16" id="KW-0812">Transmembrane</keyword>
<evidence type="ECO:0000256" key="9">
    <source>
        <dbReference type="ARBA" id="ARBA00022982"/>
    </source>
</evidence>
<evidence type="ECO:0000256" key="3">
    <source>
        <dbReference type="ARBA" id="ARBA00012944"/>
    </source>
</evidence>
<dbReference type="GO" id="GO:0008137">
    <property type="term" value="F:NADH dehydrogenase (ubiquinone) activity"/>
    <property type="evidence" value="ECO:0007669"/>
    <property type="project" value="UniProtKB-EC"/>
</dbReference>
<dbReference type="PANTHER" id="PTHR11435">
    <property type="entry name" value="NADH UBIQUINONE OXIDOREDUCTASE SUBUNIT ND6"/>
    <property type="match status" value="1"/>
</dbReference>
<evidence type="ECO:0000256" key="4">
    <source>
        <dbReference type="ARBA" id="ARBA00021095"/>
    </source>
</evidence>
<protein>
    <recommendedName>
        <fullName evidence="4">NADH-ubiquinone oxidoreductase chain 6</fullName>
        <ecNumber evidence="3">7.1.1.2</ecNumber>
    </recommendedName>
    <alternativeName>
        <fullName evidence="14">NADH dehydrogenase subunit 6</fullName>
    </alternativeName>
</protein>
<feature type="transmembrane region" description="Helical" evidence="16">
    <location>
        <begin position="81"/>
        <end position="102"/>
    </location>
</feature>
<dbReference type="GO" id="GO:0031966">
    <property type="term" value="C:mitochondrial membrane"/>
    <property type="evidence" value="ECO:0007669"/>
    <property type="project" value="UniProtKB-SubCell"/>
</dbReference>
<keyword evidence="5" id="KW-0813">Transport</keyword>